<dbReference type="STRING" id="1276920.ADIAG_03414"/>
<keyword evidence="2" id="KW-0472">Membrane</keyword>
<feature type="transmembrane region" description="Helical" evidence="2">
    <location>
        <begin position="384"/>
        <end position="401"/>
    </location>
</feature>
<evidence type="ECO:0000313" key="4">
    <source>
        <dbReference type="Proteomes" id="UP000012015"/>
    </source>
</evidence>
<feature type="region of interest" description="Disordered" evidence="1">
    <location>
        <begin position="555"/>
        <end position="576"/>
    </location>
</feature>
<feature type="transmembrane region" description="Helical" evidence="2">
    <location>
        <begin position="42"/>
        <end position="64"/>
    </location>
</feature>
<reference evidence="3 4" key="1">
    <citation type="journal article" date="2013" name="Genome Announc.">
        <title>Draft Genome Sequence of Arthrobacter gangotriensis Strain Lz1yT, Isolated from a Penguin Rookery Soil Sample Collected in Antarctica, near the Indian Station Dakshin Gangotri.</title>
        <authorList>
            <person name="Shivaji S."/>
            <person name="Ara S."/>
            <person name="Bandi S."/>
            <person name="Singh A."/>
            <person name="Kumar Pinnaka A."/>
        </authorList>
    </citation>
    <scope>NUCLEOTIDE SEQUENCE [LARGE SCALE GENOMIC DNA]</scope>
    <source>
        <strain evidence="3 4">Lz1y</strain>
    </source>
</reference>
<dbReference type="InterPro" id="IPR046264">
    <property type="entry name" value="DUF6297"/>
</dbReference>
<sequence length="576" mass="60162">MLAADPSEELANVPVDFDPWARNRVAEKSVRREDFWDRMGDAYISLLTAALVFAYAAGLALAFFDQMRGDPESGVVRFGLGVVPGASAASALVMLGMLGALALVSKLGPTAVDRAQGFWWLGLPVKRTGFLSRLLRQRLVSTFFFGAFLWLPIGYGSVLGGVVEGSALGVWLGAATLGLLFVMLSLLAAWAQTREAGGNFRAVLNLAMLAVLLAYLLDVLLRSTGTGNLAAFWALLPATLPALAQAGAWWVPVVLALLCLGGFAALAGQLQRIPSRELIARGAASEHAGAALALMDDKALGSAYDGAGAREGKREEAKRERTRVRGADSFARMLPAHWVRGPYTALVRAELLVLLRTGATWRGLLAGWGVPAAGVFAVQGGHPLVLAMLVLVGAVLAARAASKAAVQAANVPSLEAIIPLGRSGVRQTHALVAALLLVRWGIGLAAFLSWAVGADPAGTTVLLGLGLLTGFGLAAGAVRMAFRPALDWGSVMLMAAMGKATGPLIQHFTYGYEVMVVSAIALVAGLLLDPVPLGLLGLGVVVAVIAWSVGTSNTNRSNAHRALQSQRSRPILRDGP</sequence>
<dbReference type="EMBL" id="AOCK01000011">
    <property type="protein sequence ID" value="EMQ97247.1"/>
    <property type="molecule type" value="Genomic_DNA"/>
</dbReference>
<feature type="transmembrane region" description="Helical" evidence="2">
    <location>
        <begin position="202"/>
        <end position="222"/>
    </location>
</feature>
<dbReference type="AlphaFoldDB" id="M7MLQ3"/>
<feature type="transmembrane region" description="Helical" evidence="2">
    <location>
        <begin position="84"/>
        <end position="104"/>
    </location>
</feature>
<comment type="caution">
    <text evidence="3">The sequence shown here is derived from an EMBL/GenBank/DDBJ whole genome shotgun (WGS) entry which is preliminary data.</text>
</comment>
<feature type="transmembrane region" description="Helical" evidence="2">
    <location>
        <begin position="168"/>
        <end position="190"/>
    </location>
</feature>
<evidence type="ECO:0000256" key="1">
    <source>
        <dbReference type="SAM" id="MobiDB-lite"/>
    </source>
</evidence>
<feature type="transmembrane region" description="Helical" evidence="2">
    <location>
        <begin position="430"/>
        <end position="452"/>
    </location>
</feature>
<feature type="compositionally biased region" description="Polar residues" evidence="1">
    <location>
        <begin position="555"/>
        <end position="568"/>
    </location>
</feature>
<organism evidence="3 4">
    <name type="scientific">Paeniglutamicibacter gangotriensis Lz1y</name>
    <dbReference type="NCBI Taxonomy" id="1276920"/>
    <lineage>
        <taxon>Bacteria</taxon>
        <taxon>Bacillati</taxon>
        <taxon>Actinomycetota</taxon>
        <taxon>Actinomycetes</taxon>
        <taxon>Micrococcales</taxon>
        <taxon>Micrococcaceae</taxon>
        <taxon>Paeniglutamicibacter</taxon>
    </lineage>
</organism>
<feature type="transmembrane region" description="Helical" evidence="2">
    <location>
        <begin position="359"/>
        <end position="378"/>
    </location>
</feature>
<feature type="transmembrane region" description="Helical" evidence="2">
    <location>
        <begin position="139"/>
        <end position="162"/>
    </location>
</feature>
<evidence type="ECO:0000256" key="2">
    <source>
        <dbReference type="SAM" id="Phobius"/>
    </source>
</evidence>
<keyword evidence="2" id="KW-0812">Transmembrane</keyword>
<feature type="transmembrane region" description="Helical" evidence="2">
    <location>
        <begin position="503"/>
        <end position="527"/>
    </location>
</feature>
<feature type="transmembrane region" description="Helical" evidence="2">
    <location>
        <begin position="242"/>
        <end position="266"/>
    </location>
</feature>
<dbReference type="Proteomes" id="UP000012015">
    <property type="component" value="Unassembled WGS sequence"/>
</dbReference>
<protein>
    <submittedName>
        <fullName evidence="3">Uncharacterized protein</fullName>
    </submittedName>
</protein>
<proteinExistence type="predicted"/>
<dbReference type="PATRIC" id="fig|1276920.7.peg.3417"/>
<evidence type="ECO:0000313" key="3">
    <source>
        <dbReference type="EMBL" id="EMQ97247.1"/>
    </source>
</evidence>
<dbReference type="Pfam" id="PF19814">
    <property type="entry name" value="DUF6297"/>
    <property type="match status" value="1"/>
</dbReference>
<accession>M7MLQ3</accession>
<gene>
    <name evidence="3" type="ORF">ADIAG_03414</name>
</gene>
<feature type="transmembrane region" description="Helical" evidence="2">
    <location>
        <begin position="533"/>
        <end position="551"/>
    </location>
</feature>
<feature type="transmembrane region" description="Helical" evidence="2">
    <location>
        <begin position="458"/>
        <end position="482"/>
    </location>
</feature>
<name>M7MLQ3_9MICC</name>
<keyword evidence="2" id="KW-1133">Transmembrane helix</keyword>
<keyword evidence="4" id="KW-1185">Reference proteome</keyword>